<dbReference type="InterPro" id="IPR012337">
    <property type="entry name" value="RNaseH-like_sf"/>
</dbReference>
<feature type="domain" description="HAT C-terminal dimerisation" evidence="2">
    <location>
        <begin position="468"/>
        <end position="522"/>
    </location>
</feature>
<evidence type="ECO:0000313" key="4">
    <source>
        <dbReference type="Proteomes" id="UP000478052"/>
    </source>
</evidence>
<reference evidence="3 4" key="1">
    <citation type="submission" date="2019-08" db="EMBL/GenBank/DDBJ databases">
        <title>Whole genome of Aphis craccivora.</title>
        <authorList>
            <person name="Voronova N.V."/>
            <person name="Shulinski R.S."/>
            <person name="Bandarenka Y.V."/>
            <person name="Zhorov D.G."/>
            <person name="Warner D."/>
        </authorList>
    </citation>
    <scope>NUCLEOTIDE SEQUENCE [LARGE SCALE GENOMIC DNA]</scope>
    <source>
        <strain evidence="3">180601</strain>
        <tissue evidence="3">Whole Body</tissue>
    </source>
</reference>
<sequence>MISMNVDQAQNAINSDELNLSHPYPTDRGHFVNNISSELKINIIKFGSCKPKGPFSRDIKGRCFSTSYYFIDNNLKNLPRTWLCYSMKLNMAYCEPYWLFSDQNTNNNWKDGICDWQGLSKKIKIMKYRTIICMQSVNFWKQVLKKLIDIIFTLSSSNISFRGHREVIGETNNGNYLSIVELLSRYDPILSKLVDKDNEELDSNGIPCSLNINESCMGFTNITDQSAKGIEDAIMKDQGYDGASVMSGVYNGLQKRICEREPNAVYVHCAAHNLNLVLKDAVCVQPIQIFLDNIQHLYTFFSSSIKRYHGSRIILTSKSKDERNEANALKKYMETFEFILNVIIQNKILNIIDIVSKCLQNINIDIEKVSELLSNALCNLENLRNEFNEIKSEAITIAEKWLRRRFMDTELTHFAKILVKQYSNDLSLSFVRQILSFRMVLLKNIKEVSSVKELAELLIVKNNCMLPSVPEVATVLKLFLTIPVTSATAERSFSKLKLIKSYLRSTMTHQRLSDLSVLSIENEKIRSLDIN</sequence>
<dbReference type="Proteomes" id="UP000478052">
    <property type="component" value="Unassembled WGS sequence"/>
</dbReference>
<evidence type="ECO:0000256" key="1">
    <source>
        <dbReference type="SAM" id="Coils"/>
    </source>
</evidence>
<proteinExistence type="predicted"/>
<feature type="coiled-coil region" evidence="1">
    <location>
        <begin position="366"/>
        <end position="400"/>
    </location>
</feature>
<comment type="caution">
    <text evidence="3">The sequence shown here is derived from an EMBL/GenBank/DDBJ whole genome shotgun (WGS) entry which is preliminary data.</text>
</comment>
<evidence type="ECO:0000313" key="3">
    <source>
        <dbReference type="EMBL" id="KAF0764486.1"/>
    </source>
</evidence>
<dbReference type="EMBL" id="VUJU01001622">
    <property type="protein sequence ID" value="KAF0764486.1"/>
    <property type="molecule type" value="Genomic_DNA"/>
</dbReference>
<name>A0A6G0Z1K2_APHCR</name>
<dbReference type="OrthoDB" id="6619433at2759"/>
<dbReference type="Pfam" id="PF05699">
    <property type="entry name" value="Dimer_Tnp_hAT"/>
    <property type="match status" value="1"/>
</dbReference>
<dbReference type="GO" id="GO:0046983">
    <property type="term" value="F:protein dimerization activity"/>
    <property type="evidence" value="ECO:0007669"/>
    <property type="project" value="InterPro"/>
</dbReference>
<accession>A0A6G0Z1K2</accession>
<gene>
    <name evidence="3" type="ORF">FWK35_00011109</name>
</gene>
<dbReference type="InterPro" id="IPR008906">
    <property type="entry name" value="HATC_C_dom"/>
</dbReference>
<protein>
    <recommendedName>
        <fullName evidence="2">HAT C-terminal dimerisation domain-containing protein</fullName>
    </recommendedName>
</protein>
<keyword evidence="1" id="KW-0175">Coiled coil</keyword>
<evidence type="ECO:0000259" key="2">
    <source>
        <dbReference type="Pfam" id="PF05699"/>
    </source>
</evidence>
<dbReference type="PANTHER" id="PTHR45749:SF37">
    <property type="entry name" value="OS05G0311600 PROTEIN"/>
    <property type="match status" value="1"/>
</dbReference>
<organism evidence="3 4">
    <name type="scientific">Aphis craccivora</name>
    <name type="common">Cowpea aphid</name>
    <dbReference type="NCBI Taxonomy" id="307492"/>
    <lineage>
        <taxon>Eukaryota</taxon>
        <taxon>Metazoa</taxon>
        <taxon>Ecdysozoa</taxon>
        <taxon>Arthropoda</taxon>
        <taxon>Hexapoda</taxon>
        <taxon>Insecta</taxon>
        <taxon>Pterygota</taxon>
        <taxon>Neoptera</taxon>
        <taxon>Paraneoptera</taxon>
        <taxon>Hemiptera</taxon>
        <taxon>Sternorrhyncha</taxon>
        <taxon>Aphidomorpha</taxon>
        <taxon>Aphidoidea</taxon>
        <taxon>Aphididae</taxon>
        <taxon>Aphidini</taxon>
        <taxon>Aphis</taxon>
        <taxon>Aphis</taxon>
    </lineage>
</organism>
<feature type="non-terminal residue" evidence="3">
    <location>
        <position position="531"/>
    </location>
</feature>
<dbReference type="AlphaFoldDB" id="A0A6G0Z1K2"/>
<keyword evidence="4" id="KW-1185">Reference proteome</keyword>
<dbReference type="SUPFAM" id="SSF53098">
    <property type="entry name" value="Ribonuclease H-like"/>
    <property type="match status" value="1"/>
</dbReference>
<dbReference type="PANTHER" id="PTHR45749">
    <property type="match status" value="1"/>
</dbReference>